<organism evidence="3 4">
    <name type="scientific">Brachionus plicatilis</name>
    <name type="common">Marine rotifer</name>
    <name type="synonym">Brachionus muelleri</name>
    <dbReference type="NCBI Taxonomy" id="10195"/>
    <lineage>
        <taxon>Eukaryota</taxon>
        <taxon>Metazoa</taxon>
        <taxon>Spiralia</taxon>
        <taxon>Gnathifera</taxon>
        <taxon>Rotifera</taxon>
        <taxon>Eurotatoria</taxon>
        <taxon>Monogononta</taxon>
        <taxon>Pseudotrocha</taxon>
        <taxon>Ploima</taxon>
        <taxon>Brachionidae</taxon>
        <taxon>Brachionus</taxon>
    </lineage>
</organism>
<dbReference type="InterPro" id="IPR054465">
    <property type="entry name" value="Integrase_p58-like_C"/>
</dbReference>
<keyword evidence="4" id="KW-1185">Reference proteome</keyword>
<sequence length="119" mass="13632">MPIETSGELIIFWATESGYSIRPKKKELSKKLSRKWVGPFTVVEVRSESNYLIKPDKKGRNQLVHANRLKKYLSPPINVRYDSLIENSESFAEKGPRKINDGPPEKKTDDSEVLVSENQ</sequence>
<proteinExistence type="predicted"/>
<name>A0A3M7R291_BRAPC</name>
<gene>
    <name evidence="3" type="ORF">BpHYR1_049061</name>
</gene>
<dbReference type="Proteomes" id="UP000276133">
    <property type="component" value="Unassembled WGS sequence"/>
</dbReference>
<protein>
    <recommendedName>
        <fullName evidence="2">Integrase p58-like C-terminal domain-containing protein</fullName>
    </recommendedName>
</protein>
<dbReference type="OrthoDB" id="10203278at2759"/>
<feature type="domain" description="Integrase p58-like C-terminal" evidence="2">
    <location>
        <begin position="38"/>
        <end position="71"/>
    </location>
</feature>
<feature type="non-terminal residue" evidence="3">
    <location>
        <position position="119"/>
    </location>
</feature>
<reference evidence="3 4" key="1">
    <citation type="journal article" date="2018" name="Sci. Rep.">
        <title>Genomic signatures of local adaptation to the degree of environmental predictability in rotifers.</title>
        <authorList>
            <person name="Franch-Gras L."/>
            <person name="Hahn C."/>
            <person name="Garcia-Roger E.M."/>
            <person name="Carmona M.J."/>
            <person name="Serra M."/>
            <person name="Gomez A."/>
        </authorList>
    </citation>
    <scope>NUCLEOTIDE SEQUENCE [LARGE SCALE GENOMIC DNA]</scope>
    <source>
        <strain evidence="3">HYR1</strain>
    </source>
</reference>
<evidence type="ECO:0000313" key="4">
    <source>
        <dbReference type="Proteomes" id="UP000276133"/>
    </source>
</evidence>
<evidence type="ECO:0000259" key="2">
    <source>
        <dbReference type="Pfam" id="PF22938"/>
    </source>
</evidence>
<comment type="caution">
    <text evidence="3">The sequence shown here is derived from an EMBL/GenBank/DDBJ whole genome shotgun (WGS) entry which is preliminary data.</text>
</comment>
<accession>A0A3M7R291</accession>
<dbReference type="EMBL" id="REGN01004391">
    <property type="protein sequence ID" value="RNA17710.1"/>
    <property type="molecule type" value="Genomic_DNA"/>
</dbReference>
<feature type="region of interest" description="Disordered" evidence="1">
    <location>
        <begin position="91"/>
        <end position="119"/>
    </location>
</feature>
<dbReference type="AlphaFoldDB" id="A0A3M7R291"/>
<feature type="compositionally biased region" description="Basic and acidic residues" evidence="1">
    <location>
        <begin position="91"/>
        <end position="110"/>
    </location>
</feature>
<evidence type="ECO:0000256" key="1">
    <source>
        <dbReference type="SAM" id="MobiDB-lite"/>
    </source>
</evidence>
<evidence type="ECO:0000313" key="3">
    <source>
        <dbReference type="EMBL" id="RNA17710.1"/>
    </source>
</evidence>
<dbReference type="Pfam" id="PF22938">
    <property type="entry name" value="Integrase_p58_C"/>
    <property type="match status" value="1"/>
</dbReference>